<proteinExistence type="predicted"/>
<accession>A0A5M8REG7</accession>
<protein>
    <submittedName>
        <fullName evidence="1">Uncharacterized protein</fullName>
    </submittedName>
</protein>
<reference evidence="1 2" key="1">
    <citation type="submission" date="2018-08" db="EMBL/GenBank/DDBJ databases">
        <title>Bacillus phenotypic plasticity.</title>
        <authorList>
            <person name="Hurtado E."/>
        </authorList>
    </citation>
    <scope>NUCLEOTIDE SEQUENCE [LARGE SCALE GENOMIC DNA]</scope>
    <source>
        <strain evidence="1 2">427</strain>
    </source>
</reference>
<dbReference type="Proteomes" id="UP000324326">
    <property type="component" value="Unassembled WGS sequence"/>
</dbReference>
<dbReference type="AlphaFoldDB" id="A0A5M8REG7"/>
<comment type="caution">
    <text evidence="1">The sequence shown here is derived from an EMBL/GenBank/DDBJ whole genome shotgun (WGS) entry which is preliminary data.</text>
</comment>
<evidence type="ECO:0000313" key="1">
    <source>
        <dbReference type="EMBL" id="KAA6446975.1"/>
    </source>
</evidence>
<name>A0A5M8REG7_9BACI</name>
<organism evidence="1 2">
    <name type="scientific">Bacillus swezeyi</name>
    <dbReference type="NCBI Taxonomy" id="1925020"/>
    <lineage>
        <taxon>Bacteria</taxon>
        <taxon>Bacillati</taxon>
        <taxon>Bacillota</taxon>
        <taxon>Bacilli</taxon>
        <taxon>Bacillales</taxon>
        <taxon>Bacillaceae</taxon>
        <taxon>Bacillus</taxon>
    </lineage>
</organism>
<evidence type="ECO:0000313" key="2">
    <source>
        <dbReference type="Proteomes" id="UP000324326"/>
    </source>
</evidence>
<dbReference type="RefSeq" id="WP_150150046.1">
    <property type="nucleotide sequence ID" value="NZ_QSND01000007.1"/>
</dbReference>
<sequence>MIELTPLLYKGISEMPGFDIIQSTLREQLNEDDFLFIKKVYEVHYENKIAEDVLGYTRRDKFSRRKKQWKMKALKGLEKYKKDKTLSRGVYRHLVENYIMMKEYEESKGSSAFKKMFKEKDSDTAIQSFVDDLEAWSKSKTTRLIDYPFFSELSKSQQIASLEIDICMMVGEWLIKNVSKLVPAEIKDGTILFNEKEYLESQSFVERAPSTALENPYWGIAKRSLSPINKKSIFNQEEKALVGIEKKRLFEMDDRYSLLIESEVIDQYNKQIRTPSMADWRLFVDLINRRDKNFQKNRRIRVYLSELIETNYQYDNGDVYKDLMERLLRLGYFRIAYKDEDGSVRLRSLFSGMDIQRDKVNKGRWYVMAYVSDNVYDNVLKEQFINIYNKKVQHLENDLAYHLAFVLQKERILNYQSETEDISFMLTWEDLNSSIRFNKRTKKENFDEIEKALIEIKEKDFIMKDFKRYTNNSFFISCYPLNPRELEDMNTMKLSFPDNEKGLLIGE</sequence>
<gene>
    <name evidence="1" type="ORF">DX927_23305</name>
</gene>
<dbReference type="EMBL" id="QSND01000007">
    <property type="protein sequence ID" value="KAA6446975.1"/>
    <property type="molecule type" value="Genomic_DNA"/>
</dbReference>